<keyword evidence="4" id="KW-1185">Reference proteome</keyword>
<name>A0A182Y8L1_ANOST</name>
<dbReference type="VEuPathDB" id="VectorBase:ASTEI20_039114"/>
<evidence type="ECO:0000256" key="1">
    <source>
        <dbReference type="SAM" id="MobiDB-lite"/>
    </source>
</evidence>
<keyword evidence="2" id="KW-0812">Transmembrane</keyword>
<dbReference type="InterPro" id="IPR037645">
    <property type="entry name" value="KCT2"/>
</dbReference>
<keyword evidence="2" id="KW-0472">Membrane</keyword>
<dbReference type="PANTHER" id="PTHR16502:SF0">
    <property type="entry name" value="KERATINOCYTE-ASSOCIATED TRANSMEMBRANE PROTEIN 2"/>
    <property type="match status" value="1"/>
</dbReference>
<feature type="region of interest" description="Disordered" evidence="1">
    <location>
        <begin position="95"/>
        <end position="118"/>
    </location>
</feature>
<keyword evidence="2" id="KW-1133">Transmembrane helix</keyword>
<dbReference type="VEuPathDB" id="VectorBase:ASTE004068"/>
<feature type="compositionally biased region" description="Basic and acidic residues" evidence="1">
    <location>
        <begin position="154"/>
        <end position="163"/>
    </location>
</feature>
<accession>A0A182Y8L1</accession>
<proteinExistence type="predicted"/>
<dbReference type="Pfam" id="PF17818">
    <property type="entry name" value="KCT2"/>
    <property type="match status" value="1"/>
</dbReference>
<dbReference type="PANTHER" id="PTHR16502">
    <property type="entry name" value="KERATINOCYTE-ASSOCIATED TRANSMEMBRANE PROTEIN 2"/>
    <property type="match status" value="1"/>
</dbReference>
<evidence type="ECO:0000313" key="3">
    <source>
        <dbReference type="EnsemblMetazoa" id="ASTEI04797-PA"/>
    </source>
</evidence>
<dbReference type="AlphaFoldDB" id="A0A182Y8L1"/>
<evidence type="ECO:0000313" key="4">
    <source>
        <dbReference type="Proteomes" id="UP000076408"/>
    </source>
</evidence>
<reference evidence="3" key="2">
    <citation type="submission" date="2020-05" db="UniProtKB">
        <authorList>
            <consortium name="EnsemblMetazoa"/>
        </authorList>
    </citation>
    <scope>IDENTIFICATION</scope>
    <source>
        <strain evidence="3">Indian</strain>
    </source>
</reference>
<feature type="transmembrane region" description="Helical" evidence="2">
    <location>
        <begin position="346"/>
        <end position="364"/>
    </location>
</feature>
<dbReference type="EnsemblMetazoa" id="ASTEI04797-RA">
    <property type="protein sequence ID" value="ASTEI04797-PA"/>
    <property type="gene ID" value="ASTEI04797"/>
</dbReference>
<dbReference type="VEuPathDB" id="VectorBase:ASTEI04797"/>
<feature type="region of interest" description="Disordered" evidence="1">
    <location>
        <begin position="135"/>
        <end position="190"/>
    </location>
</feature>
<feature type="compositionally biased region" description="Basic and acidic residues" evidence="1">
    <location>
        <begin position="135"/>
        <end position="144"/>
    </location>
</feature>
<organism evidence="3 4">
    <name type="scientific">Anopheles stephensi</name>
    <name type="common">Indo-Pakistan malaria mosquito</name>
    <dbReference type="NCBI Taxonomy" id="30069"/>
    <lineage>
        <taxon>Eukaryota</taxon>
        <taxon>Metazoa</taxon>
        <taxon>Ecdysozoa</taxon>
        <taxon>Arthropoda</taxon>
        <taxon>Hexapoda</taxon>
        <taxon>Insecta</taxon>
        <taxon>Pterygota</taxon>
        <taxon>Neoptera</taxon>
        <taxon>Endopterygota</taxon>
        <taxon>Diptera</taxon>
        <taxon>Nematocera</taxon>
        <taxon>Culicoidea</taxon>
        <taxon>Culicidae</taxon>
        <taxon>Anophelinae</taxon>
        <taxon>Anopheles</taxon>
    </lineage>
</organism>
<evidence type="ECO:0000256" key="2">
    <source>
        <dbReference type="SAM" id="Phobius"/>
    </source>
</evidence>
<dbReference type="OMA" id="CNANVTH"/>
<dbReference type="STRING" id="30069.A0A182Y8L1"/>
<reference evidence="4" key="1">
    <citation type="journal article" date="2014" name="Genome Biol.">
        <title>Genome analysis of a major urban malaria vector mosquito, Anopheles stephensi.</title>
        <authorList>
            <person name="Jiang X."/>
            <person name="Peery A."/>
            <person name="Hall A.B."/>
            <person name="Sharma A."/>
            <person name="Chen X.G."/>
            <person name="Waterhouse R.M."/>
            <person name="Komissarov A."/>
            <person name="Riehle M.M."/>
            <person name="Shouche Y."/>
            <person name="Sharakhova M.V."/>
            <person name="Lawson D."/>
            <person name="Pakpour N."/>
            <person name="Arensburger P."/>
            <person name="Davidson V.L."/>
            <person name="Eiglmeier K."/>
            <person name="Emrich S."/>
            <person name="George P."/>
            <person name="Kennedy R.C."/>
            <person name="Mane S.P."/>
            <person name="Maslen G."/>
            <person name="Oringanje C."/>
            <person name="Qi Y."/>
            <person name="Settlage R."/>
            <person name="Tojo M."/>
            <person name="Tubio J.M."/>
            <person name="Unger M.F."/>
            <person name="Wang B."/>
            <person name="Vernick K.D."/>
            <person name="Ribeiro J.M."/>
            <person name="James A.A."/>
            <person name="Michel K."/>
            <person name="Riehle M.A."/>
            <person name="Luckhart S."/>
            <person name="Sharakhov I.V."/>
            <person name="Tu Z."/>
        </authorList>
    </citation>
    <scope>NUCLEOTIDE SEQUENCE [LARGE SCALE GENOMIC DNA]</scope>
    <source>
        <strain evidence="4">Indian</strain>
    </source>
</reference>
<protein>
    <submittedName>
        <fullName evidence="3">Uncharacterized protein</fullName>
    </submittedName>
</protein>
<feature type="region of interest" description="Disordered" evidence="1">
    <location>
        <begin position="202"/>
        <end position="286"/>
    </location>
</feature>
<sequence length="424" mass="45714">MMGIATNHRVPEFEQLVDKELSHTLSQTEDDNFCADLSATLKQLSQKLNTRTVGQYERIPSCVRLCYDEDSKLTDMCRVLFAGYKLILPVIEKKETQHQSPGEVPEAGGDKPDSTANQSGFAKIVPAVAEVKRPAATDEIKDRTPIPVSNDTAKIAKKDETDKSANPSAKSVPPSSEIIPAKNPEAGGKTVPVAEVVVPKTFEKATRDHPPAPVQPPLEAAVVPEKNEDDLVQQQQQQQQGGDLDTGGDVAPFDDEPKPAGNLADGAAKGGATQTQYENSDESEAIASAEDVNENGDDLELNGFQPVGKPAVLPEKVKQDEFSESSKASDIVPGADPFYEQKDSNFFPYFLFAMFSCAMLYVAYHNKSKLLALVVEGRRTSSGRGGFSKGRKHTAAYRKLDSNLEEAITSGSGSGGHSSSQIIY</sequence>
<dbReference type="Proteomes" id="UP000076408">
    <property type="component" value="Unassembled WGS sequence"/>
</dbReference>